<name>A0A291BBL0_9GAMM</name>
<protein>
    <submittedName>
        <fullName evidence="2">Mobile element protein</fullName>
    </submittedName>
</protein>
<keyword evidence="3" id="KW-1185">Reference proteome</keyword>
<accession>A0A291BBL0</accession>
<evidence type="ECO:0000259" key="1">
    <source>
        <dbReference type="Pfam" id="PF13737"/>
    </source>
</evidence>
<sequence>MVKCVFSMPLKNLKGLIKFVFKFAQQPLPYLHYSCISRLTKMVNVMFKMKN</sequence>
<dbReference type="EMBL" id="CP020663">
    <property type="protein sequence ID" value="ATF10374.1"/>
    <property type="molecule type" value="Genomic_DNA"/>
</dbReference>
<dbReference type="Proteomes" id="UP000218160">
    <property type="component" value="Chromosome 2"/>
</dbReference>
<dbReference type="Pfam" id="PF13737">
    <property type="entry name" value="DDE_Tnp_1_5"/>
    <property type="match status" value="1"/>
</dbReference>
<gene>
    <name evidence="2" type="ORF">BTN50_1959</name>
</gene>
<organism evidence="2 3">
    <name type="scientific">Candidatus Enterovibrio altilux</name>
    <dbReference type="NCBI Taxonomy" id="1927128"/>
    <lineage>
        <taxon>Bacteria</taxon>
        <taxon>Pseudomonadati</taxon>
        <taxon>Pseudomonadota</taxon>
        <taxon>Gammaproteobacteria</taxon>
        <taxon>Vibrionales</taxon>
        <taxon>Vibrionaceae</taxon>
        <taxon>Enterovibrio</taxon>
    </lineage>
</organism>
<feature type="domain" description="Transposase DDE" evidence="1">
    <location>
        <begin position="1"/>
        <end position="50"/>
    </location>
</feature>
<reference evidence="3" key="1">
    <citation type="submission" date="2017-04" db="EMBL/GenBank/DDBJ databases">
        <title>Genome evolution of the luminous symbionts of deep sea anglerfish.</title>
        <authorList>
            <person name="Hendry T.A."/>
        </authorList>
    </citation>
    <scope>NUCLEOTIDE SEQUENCE [LARGE SCALE GENOMIC DNA]</scope>
</reference>
<dbReference type="AlphaFoldDB" id="A0A291BBL0"/>
<proteinExistence type="predicted"/>
<evidence type="ECO:0000313" key="3">
    <source>
        <dbReference type="Proteomes" id="UP000218160"/>
    </source>
</evidence>
<evidence type="ECO:0000313" key="2">
    <source>
        <dbReference type="EMBL" id="ATF10374.1"/>
    </source>
</evidence>
<dbReference type="InterPro" id="IPR025668">
    <property type="entry name" value="Tnp_DDE_dom"/>
</dbReference>
<dbReference type="KEGG" id="elux:BTN50_1959"/>